<dbReference type="Gene3D" id="3.30.1380.10">
    <property type="match status" value="1"/>
</dbReference>
<dbReference type="GO" id="GO:0071555">
    <property type="term" value="P:cell wall organization"/>
    <property type="evidence" value="ECO:0007669"/>
    <property type="project" value="UniProtKB-KW"/>
</dbReference>
<evidence type="ECO:0000256" key="12">
    <source>
        <dbReference type="SAM" id="MobiDB-lite"/>
    </source>
</evidence>
<keyword evidence="7" id="KW-0862">Zinc</keyword>
<keyword evidence="13" id="KW-0812">Transmembrane</keyword>
<feature type="domain" description="Peptidase M15A C-terminal" evidence="14">
    <location>
        <begin position="19"/>
        <end position="119"/>
    </location>
</feature>
<comment type="similarity">
    <text evidence="10">Belongs to the peptidase M15 family.</text>
</comment>
<name>A0A843YIY8_9RHOB</name>
<evidence type="ECO:0000313" key="16">
    <source>
        <dbReference type="Proteomes" id="UP000444174"/>
    </source>
</evidence>
<gene>
    <name evidence="15" type="ORF">GFB49_11690</name>
</gene>
<dbReference type="InterPro" id="IPR013230">
    <property type="entry name" value="Peptidase_M15A_C"/>
</dbReference>
<organism evidence="15 16">
    <name type="scientific">Tritonibacter litoralis</name>
    <dbReference type="NCBI Taxonomy" id="2662264"/>
    <lineage>
        <taxon>Bacteria</taxon>
        <taxon>Pseudomonadati</taxon>
        <taxon>Pseudomonadota</taxon>
        <taxon>Alphaproteobacteria</taxon>
        <taxon>Rhodobacterales</taxon>
        <taxon>Paracoccaceae</taxon>
        <taxon>Tritonibacter</taxon>
    </lineage>
</organism>
<evidence type="ECO:0000256" key="10">
    <source>
        <dbReference type="ARBA" id="ARBA00093448"/>
    </source>
</evidence>
<evidence type="ECO:0000256" key="13">
    <source>
        <dbReference type="SAM" id="Phobius"/>
    </source>
</evidence>
<keyword evidence="5" id="KW-0732">Signal</keyword>
<keyword evidence="9" id="KW-0961">Cell wall biogenesis/degradation</keyword>
<evidence type="ECO:0000256" key="3">
    <source>
        <dbReference type="ARBA" id="ARBA00022670"/>
    </source>
</evidence>
<feature type="region of interest" description="Disordered" evidence="12">
    <location>
        <begin position="122"/>
        <end position="154"/>
    </location>
</feature>
<comment type="cofactor">
    <cofactor evidence="1">
        <name>Zn(2+)</name>
        <dbReference type="ChEBI" id="CHEBI:29105"/>
    </cofactor>
</comment>
<proteinExistence type="inferred from homology"/>
<reference evidence="15 16" key="1">
    <citation type="submission" date="2019-10" db="EMBL/GenBank/DDBJ databases">
        <title>Epibacterium sp. nov., isolated from seawater.</title>
        <authorList>
            <person name="Zhang X."/>
            <person name="Li N."/>
        </authorList>
    </citation>
    <scope>NUCLEOTIDE SEQUENCE [LARGE SCALE GENOMIC DNA]</scope>
    <source>
        <strain evidence="15 16">SM1979</strain>
    </source>
</reference>
<protein>
    <recommendedName>
        <fullName evidence="11">Murein endopeptidase K</fullName>
    </recommendedName>
</protein>
<evidence type="ECO:0000256" key="5">
    <source>
        <dbReference type="ARBA" id="ARBA00022729"/>
    </source>
</evidence>
<dbReference type="RefSeq" id="WP_153216063.1">
    <property type="nucleotide sequence ID" value="NZ_WIBF01000006.1"/>
</dbReference>
<dbReference type="InterPro" id="IPR009045">
    <property type="entry name" value="Zn_M74/Hedgehog-like"/>
</dbReference>
<keyword evidence="13" id="KW-1133">Transmembrane helix</keyword>
<evidence type="ECO:0000256" key="7">
    <source>
        <dbReference type="ARBA" id="ARBA00022833"/>
    </source>
</evidence>
<dbReference type="InterPro" id="IPR010275">
    <property type="entry name" value="MepK"/>
</dbReference>
<dbReference type="AlphaFoldDB" id="A0A843YIY8"/>
<dbReference type="GO" id="GO:0008237">
    <property type="term" value="F:metallopeptidase activity"/>
    <property type="evidence" value="ECO:0007669"/>
    <property type="project" value="UniProtKB-KW"/>
</dbReference>
<evidence type="ECO:0000256" key="8">
    <source>
        <dbReference type="ARBA" id="ARBA00023049"/>
    </source>
</evidence>
<accession>A0A843YIY8</accession>
<dbReference type="PANTHER" id="PTHR37425:SF1">
    <property type="entry name" value="OUTER MEMBRANE PROTEIN"/>
    <property type="match status" value="1"/>
</dbReference>
<dbReference type="SUPFAM" id="SSF55166">
    <property type="entry name" value="Hedgehog/DD-peptidase"/>
    <property type="match status" value="1"/>
</dbReference>
<comment type="caution">
    <text evidence="15">The sequence shown here is derived from an EMBL/GenBank/DDBJ whole genome shotgun (WGS) entry which is preliminary data.</text>
</comment>
<dbReference type="GO" id="GO:0006508">
    <property type="term" value="P:proteolysis"/>
    <property type="evidence" value="ECO:0007669"/>
    <property type="project" value="UniProtKB-KW"/>
</dbReference>
<dbReference type="EMBL" id="WIBF01000006">
    <property type="protein sequence ID" value="MQQ09119.1"/>
    <property type="molecule type" value="Genomic_DNA"/>
</dbReference>
<feature type="compositionally biased region" description="Pro residues" evidence="12">
    <location>
        <begin position="138"/>
        <end position="151"/>
    </location>
</feature>
<keyword evidence="3" id="KW-0645">Protease</keyword>
<feature type="transmembrane region" description="Helical" evidence="13">
    <location>
        <begin position="187"/>
        <end position="207"/>
    </location>
</feature>
<dbReference type="Pfam" id="PF08291">
    <property type="entry name" value="Peptidase_M15_3"/>
    <property type="match status" value="1"/>
</dbReference>
<evidence type="ECO:0000256" key="11">
    <source>
        <dbReference type="ARBA" id="ARBA00093666"/>
    </source>
</evidence>
<evidence type="ECO:0000256" key="1">
    <source>
        <dbReference type="ARBA" id="ARBA00001947"/>
    </source>
</evidence>
<evidence type="ECO:0000313" key="15">
    <source>
        <dbReference type="EMBL" id="MQQ09119.1"/>
    </source>
</evidence>
<evidence type="ECO:0000256" key="6">
    <source>
        <dbReference type="ARBA" id="ARBA00022801"/>
    </source>
</evidence>
<comment type="pathway">
    <text evidence="2">Cell wall biogenesis; cell wall polysaccharide biosynthesis.</text>
</comment>
<keyword evidence="4" id="KW-0479">Metal-binding</keyword>
<dbReference type="PANTHER" id="PTHR37425">
    <property type="match status" value="1"/>
</dbReference>
<evidence type="ECO:0000256" key="4">
    <source>
        <dbReference type="ARBA" id="ARBA00022723"/>
    </source>
</evidence>
<keyword evidence="8" id="KW-0482">Metalloprotease</keyword>
<dbReference type="Proteomes" id="UP000444174">
    <property type="component" value="Unassembled WGS sequence"/>
</dbReference>
<keyword evidence="13" id="KW-0472">Membrane</keyword>
<sequence length="215" mass="23482">MIFFKHWSHVPADLWRWPNFSPEEIACRGTSKVGIDFDAMEKLQALRNRLGTPIILNSAYRSPEHNSAVGGATRSQHLKAKAFDVSMANHDPEQFELAARAVGFTGFGFYKRNNFIHIDTGPDREWGDRWKSPKTTTLPPPRFSPPPAPVPERPRDDIDLKGLGAGAIGGVATVGPVLSGIGNLTPVAQVVAVLGALLLVAGLAVMARRKLREWA</sequence>
<keyword evidence="6" id="KW-0378">Hydrolase</keyword>
<evidence type="ECO:0000256" key="9">
    <source>
        <dbReference type="ARBA" id="ARBA00023316"/>
    </source>
</evidence>
<evidence type="ECO:0000256" key="2">
    <source>
        <dbReference type="ARBA" id="ARBA00004776"/>
    </source>
</evidence>
<evidence type="ECO:0000259" key="14">
    <source>
        <dbReference type="Pfam" id="PF08291"/>
    </source>
</evidence>
<keyword evidence="16" id="KW-1185">Reference proteome</keyword>
<dbReference type="GO" id="GO:0046872">
    <property type="term" value="F:metal ion binding"/>
    <property type="evidence" value="ECO:0007669"/>
    <property type="project" value="UniProtKB-KW"/>
</dbReference>
<feature type="compositionally biased region" description="Basic and acidic residues" evidence="12">
    <location>
        <begin position="122"/>
        <end position="131"/>
    </location>
</feature>